<reference evidence="3" key="1">
    <citation type="submission" date="2020-05" db="EMBL/GenBank/DDBJ databases">
        <authorList>
            <person name="Chiriac C."/>
            <person name="Salcher M."/>
            <person name="Ghai R."/>
            <person name="Kavagutti S V."/>
        </authorList>
    </citation>
    <scope>NUCLEOTIDE SEQUENCE</scope>
</reference>
<organism evidence="3">
    <name type="scientific">freshwater metagenome</name>
    <dbReference type="NCBI Taxonomy" id="449393"/>
    <lineage>
        <taxon>unclassified sequences</taxon>
        <taxon>metagenomes</taxon>
        <taxon>ecological metagenomes</taxon>
    </lineage>
</organism>
<dbReference type="Gene3D" id="3.40.50.720">
    <property type="entry name" value="NAD(P)-binding Rossmann-like Domain"/>
    <property type="match status" value="1"/>
</dbReference>
<dbReference type="SUPFAM" id="SSF51735">
    <property type="entry name" value="NAD(P)-binding Rossmann-fold domains"/>
    <property type="match status" value="1"/>
</dbReference>
<dbReference type="PANTHER" id="PTHR43205:SF7">
    <property type="entry name" value="PROSTAGLANDIN REDUCTASE 1"/>
    <property type="match status" value="1"/>
</dbReference>
<evidence type="ECO:0000259" key="2">
    <source>
        <dbReference type="SMART" id="SM00829"/>
    </source>
</evidence>
<gene>
    <name evidence="3" type="ORF">UFOPK3610_01521</name>
</gene>
<dbReference type="InterPro" id="IPR011032">
    <property type="entry name" value="GroES-like_sf"/>
</dbReference>
<dbReference type="PANTHER" id="PTHR43205">
    <property type="entry name" value="PROSTAGLANDIN REDUCTASE"/>
    <property type="match status" value="1"/>
</dbReference>
<dbReference type="InterPro" id="IPR013149">
    <property type="entry name" value="ADH-like_C"/>
</dbReference>
<keyword evidence="1" id="KW-0560">Oxidoreductase</keyword>
<evidence type="ECO:0000313" key="3">
    <source>
        <dbReference type="EMBL" id="CAB4922997.1"/>
    </source>
</evidence>
<dbReference type="CDD" id="cd05288">
    <property type="entry name" value="PGDH"/>
    <property type="match status" value="1"/>
</dbReference>
<dbReference type="InterPro" id="IPR020843">
    <property type="entry name" value="ER"/>
</dbReference>
<dbReference type="SMART" id="SM00829">
    <property type="entry name" value="PKS_ER"/>
    <property type="match status" value="1"/>
</dbReference>
<accession>A0A6J7HP84</accession>
<dbReference type="AlphaFoldDB" id="A0A6J7HP84"/>
<dbReference type="EMBL" id="CAFBMR010000076">
    <property type="protein sequence ID" value="CAB4922997.1"/>
    <property type="molecule type" value="Genomic_DNA"/>
</dbReference>
<proteinExistence type="predicted"/>
<name>A0A6J7HP84_9ZZZZ</name>
<dbReference type="InterPro" id="IPR036291">
    <property type="entry name" value="NAD(P)-bd_dom_sf"/>
</dbReference>
<dbReference type="SUPFAM" id="SSF50129">
    <property type="entry name" value="GroES-like"/>
    <property type="match status" value="1"/>
</dbReference>
<dbReference type="FunFam" id="3.40.50.720:FF:000121">
    <property type="entry name" value="Prostaglandin reductase 2"/>
    <property type="match status" value="1"/>
</dbReference>
<dbReference type="InterPro" id="IPR041694">
    <property type="entry name" value="ADH_N_2"/>
</dbReference>
<dbReference type="GO" id="GO:0016628">
    <property type="term" value="F:oxidoreductase activity, acting on the CH-CH group of donors, NAD or NADP as acceptor"/>
    <property type="evidence" value="ECO:0007669"/>
    <property type="project" value="InterPro"/>
</dbReference>
<feature type="domain" description="Enoyl reductase (ER)" evidence="2">
    <location>
        <begin position="17"/>
        <end position="335"/>
    </location>
</feature>
<protein>
    <submittedName>
        <fullName evidence="3">Unannotated protein</fullName>
    </submittedName>
</protein>
<dbReference type="InterPro" id="IPR045010">
    <property type="entry name" value="MDR_fam"/>
</dbReference>
<sequence>MTVNRQWLLARRPTDKAVRGDFEYRESEIPDASNLAPGHVLIRNQLFLHAPTMRNWMDPASNSFYPTVGLGTPMLATSAGVIVKSNNPRFAEGQRVTAITAWEDYTILNADVWPVRPVADELSLVEAQGPVGMNALTAYMGVTQVGRPKAGDLAVVSGAAGSTGSVAGQILKILGCRTIGIAGSQDKCDRLVSELGFDVAINYKTQDVEKTLREIAPEGVNFFFDNVGGDMLQAVVENIAKFATIVLCGQIAGYNDGVPVPGPRNMMRLIYGSVRAEGFLLGDFEEQIPEGTRQILEWIRSGKMVHREDIRSGFDSLPDTFSDLFTGNNDGTLMVVTDEAARTRP</sequence>
<dbReference type="Gene3D" id="3.90.180.10">
    <property type="entry name" value="Medium-chain alcohol dehydrogenases, catalytic domain"/>
    <property type="match status" value="1"/>
</dbReference>
<dbReference type="Pfam" id="PF00107">
    <property type="entry name" value="ADH_zinc_N"/>
    <property type="match status" value="1"/>
</dbReference>
<evidence type="ECO:0000256" key="1">
    <source>
        <dbReference type="ARBA" id="ARBA00023002"/>
    </source>
</evidence>
<dbReference type="Pfam" id="PF16884">
    <property type="entry name" value="ADH_N_2"/>
    <property type="match status" value="1"/>
</dbReference>